<comment type="similarity">
    <text evidence="1">Belongs to the amidase family.</text>
</comment>
<dbReference type="InterPro" id="IPR036928">
    <property type="entry name" value="AS_sf"/>
</dbReference>
<dbReference type="Pfam" id="PF01425">
    <property type="entry name" value="Amidase"/>
    <property type="match status" value="1"/>
</dbReference>
<protein>
    <submittedName>
        <fullName evidence="3">Aspartyl-tRNA(Asn)/glutamyl-tRNA(Gln) amidotransferase subunit A</fullName>
    </submittedName>
</protein>
<reference evidence="3 4" key="1">
    <citation type="submission" date="2016-11" db="EMBL/GenBank/DDBJ databases">
        <authorList>
            <person name="Jaros S."/>
            <person name="Januszkiewicz K."/>
            <person name="Wedrychowicz H."/>
        </authorList>
    </citation>
    <scope>NUCLEOTIDE SEQUENCE [LARGE SCALE GENOMIC DNA]</scope>
    <source>
        <strain evidence="3 4">GAS86</strain>
    </source>
</reference>
<evidence type="ECO:0000313" key="4">
    <source>
        <dbReference type="Proteomes" id="UP000184693"/>
    </source>
</evidence>
<evidence type="ECO:0000313" key="3">
    <source>
        <dbReference type="EMBL" id="SIO51276.1"/>
    </source>
</evidence>
<keyword evidence="3" id="KW-0808">Transferase</keyword>
<dbReference type="Gene3D" id="3.90.1300.10">
    <property type="entry name" value="Amidase signature (AS) domain"/>
    <property type="match status" value="1"/>
</dbReference>
<dbReference type="InterPro" id="IPR023631">
    <property type="entry name" value="Amidase_dom"/>
</dbReference>
<dbReference type="GO" id="GO:0016740">
    <property type="term" value="F:transferase activity"/>
    <property type="evidence" value="ECO:0007669"/>
    <property type="project" value="UniProtKB-KW"/>
</dbReference>
<proteinExistence type="inferred from homology"/>
<sequence>MRAGRNADRRDHACLTNGAQTLTNQNGLWACSAADLSEAYAAGTCSPVDVFNSVVARTEAVNAQINAVVTLDPAGALQAAHESEARWRAGTPLSQLDGVPITVKDNMVVRGMRSTWGSALYSEFMPDADELPVARLRAAGAVIFGKTNCPEFTVQGYTDNLLFGPTRNPWNLALTPGGSSGGAVAAVSAGLCPIALATDGGGSIRRPASYTGLVGLKPSRGRVARAEGFATVLHDCEVVGPIARTIEDVRLVMRIIGLPDSRDPLSTQLQEDAFEAQTPPPCRILYVPSFGGSPVDPAIAHSVAQAARALESLGHEIHVGSEPFDIDALGQSWSVVSQTGLSWLMGYHDGWEAQVGEEIRKLITSGSALSASQYYEALVQFAKLKRELEQVFDSYDMIMTPSAAAMPWPAAEAFPNIIDNRTVGPRGHAVFTAFVNMAGSAALNLPAAPAPDGMPIGFQLVGPICSDALLCNVGAQYQREYVADMPWPAL</sequence>
<organism evidence="3 4">
    <name type="scientific">Paraburkholderia phenazinium</name>
    <dbReference type="NCBI Taxonomy" id="60549"/>
    <lineage>
        <taxon>Bacteria</taxon>
        <taxon>Pseudomonadati</taxon>
        <taxon>Pseudomonadota</taxon>
        <taxon>Betaproteobacteria</taxon>
        <taxon>Burkholderiales</taxon>
        <taxon>Burkholderiaceae</taxon>
        <taxon>Paraburkholderia</taxon>
    </lineage>
</organism>
<dbReference type="OrthoDB" id="8576090at2"/>
<dbReference type="AlphaFoldDB" id="A0A1N6K4P4"/>
<dbReference type="SUPFAM" id="SSF75304">
    <property type="entry name" value="Amidase signature (AS) enzymes"/>
    <property type="match status" value="1"/>
</dbReference>
<dbReference type="InterPro" id="IPR000120">
    <property type="entry name" value="Amidase"/>
</dbReference>
<gene>
    <name evidence="3" type="ORF">SAMN05444168_5963</name>
</gene>
<evidence type="ECO:0000256" key="1">
    <source>
        <dbReference type="ARBA" id="ARBA00009199"/>
    </source>
</evidence>
<dbReference type="PANTHER" id="PTHR11895">
    <property type="entry name" value="TRANSAMIDASE"/>
    <property type="match status" value="1"/>
</dbReference>
<accession>A0A1N6K4P4</accession>
<dbReference type="EMBL" id="FSRM01000002">
    <property type="protein sequence ID" value="SIO51276.1"/>
    <property type="molecule type" value="Genomic_DNA"/>
</dbReference>
<dbReference type="Proteomes" id="UP000184693">
    <property type="component" value="Unassembled WGS sequence"/>
</dbReference>
<evidence type="ECO:0000259" key="2">
    <source>
        <dbReference type="Pfam" id="PF01425"/>
    </source>
</evidence>
<name>A0A1N6K4P4_9BURK</name>
<feature type="domain" description="Amidase" evidence="2">
    <location>
        <begin position="50"/>
        <end position="471"/>
    </location>
</feature>
<dbReference type="PANTHER" id="PTHR11895:SF7">
    <property type="entry name" value="GLUTAMYL-TRNA(GLN) AMIDOTRANSFERASE SUBUNIT A, MITOCHONDRIAL"/>
    <property type="match status" value="1"/>
</dbReference>